<reference evidence="1" key="2">
    <citation type="submission" date="2022-06" db="UniProtKB">
        <authorList>
            <consortium name="EnsemblMetazoa"/>
        </authorList>
    </citation>
    <scope>IDENTIFICATION</scope>
    <source>
        <strain evidence="1">DF5081</strain>
    </source>
</reference>
<evidence type="ECO:0000313" key="1">
    <source>
        <dbReference type="EnsemblMetazoa" id="CJA35428.1"/>
    </source>
</evidence>
<proteinExistence type="predicted"/>
<organism evidence="1 2">
    <name type="scientific">Caenorhabditis japonica</name>
    <dbReference type="NCBI Taxonomy" id="281687"/>
    <lineage>
        <taxon>Eukaryota</taxon>
        <taxon>Metazoa</taxon>
        <taxon>Ecdysozoa</taxon>
        <taxon>Nematoda</taxon>
        <taxon>Chromadorea</taxon>
        <taxon>Rhabditida</taxon>
        <taxon>Rhabditina</taxon>
        <taxon>Rhabditomorpha</taxon>
        <taxon>Rhabditoidea</taxon>
        <taxon>Rhabditidae</taxon>
        <taxon>Peloderinae</taxon>
        <taxon>Caenorhabditis</taxon>
    </lineage>
</organism>
<dbReference type="AlphaFoldDB" id="A0A8R1EI47"/>
<dbReference type="Proteomes" id="UP000005237">
    <property type="component" value="Unassembled WGS sequence"/>
</dbReference>
<sequence>MQSYMSWGRKKNHSLPFSAIQSPVRLACMHSHLFMSNSNSKSRHDMSFLSRHPNFGVILSAFLCTIYAREE</sequence>
<protein>
    <submittedName>
        <fullName evidence="1">Uncharacterized protein</fullName>
    </submittedName>
</protein>
<dbReference type="EnsemblMetazoa" id="CJA35428.1">
    <property type="protein sequence ID" value="CJA35428.1"/>
    <property type="gene ID" value="WBGene00211275"/>
</dbReference>
<evidence type="ECO:0000313" key="2">
    <source>
        <dbReference type="Proteomes" id="UP000005237"/>
    </source>
</evidence>
<accession>A0A8R1EI47</accession>
<name>A0A8R1EI47_CAEJA</name>
<reference evidence="2" key="1">
    <citation type="submission" date="2010-08" db="EMBL/GenBank/DDBJ databases">
        <authorList>
            <consortium name="Caenorhabditis japonica Sequencing Consortium"/>
            <person name="Wilson R.K."/>
        </authorList>
    </citation>
    <scope>NUCLEOTIDE SEQUENCE [LARGE SCALE GENOMIC DNA]</scope>
    <source>
        <strain evidence="2">DF5081</strain>
    </source>
</reference>
<keyword evidence="2" id="KW-1185">Reference proteome</keyword>